<evidence type="ECO:0000313" key="2">
    <source>
        <dbReference type="Proteomes" id="UP000835052"/>
    </source>
</evidence>
<name>A0A8S1HIH7_9PELO</name>
<comment type="caution">
    <text evidence="1">The sequence shown here is derived from an EMBL/GenBank/DDBJ whole genome shotgun (WGS) entry which is preliminary data.</text>
</comment>
<sequence>MQQEQICVGKEGDVGTLLASIDKTLAEASADTRTWRICRPTQKKAKFLFCVGGTISSFTYILHGKKNVLINKSFVVRFENGRYLSDVLKRRTFNNQFVGIVLRRVLRDLVTGSCRQLQKTLRPTLDMLVHVAKAAAQPQIDIDELYPLNIHYILSWSRRNWMDYAQKDKTKDRKNMLSTLSTTRLDV</sequence>
<dbReference type="Proteomes" id="UP000835052">
    <property type="component" value="Unassembled WGS sequence"/>
</dbReference>
<dbReference type="EMBL" id="CAJGYM010000057">
    <property type="protein sequence ID" value="CAD6195554.1"/>
    <property type="molecule type" value="Genomic_DNA"/>
</dbReference>
<reference evidence="1" key="1">
    <citation type="submission" date="2020-10" db="EMBL/GenBank/DDBJ databases">
        <authorList>
            <person name="Kikuchi T."/>
        </authorList>
    </citation>
    <scope>NUCLEOTIDE SEQUENCE</scope>
    <source>
        <strain evidence="1">NKZ352</strain>
    </source>
</reference>
<dbReference type="OrthoDB" id="10037617at2759"/>
<dbReference type="AlphaFoldDB" id="A0A8S1HIH7"/>
<evidence type="ECO:0000313" key="1">
    <source>
        <dbReference type="EMBL" id="CAD6195554.1"/>
    </source>
</evidence>
<keyword evidence="2" id="KW-1185">Reference proteome</keyword>
<protein>
    <submittedName>
        <fullName evidence="1">Uncharacterized protein</fullName>
    </submittedName>
</protein>
<organism evidence="1 2">
    <name type="scientific">Caenorhabditis auriculariae</name>
    <dbReference type="NCBI Taxonomy" id="2777116"/>
    <lineage>
        <taxon>Eukaryota</taxon>
        <taxon>Metazoa</taxon>
        <taxon>Ecdysozoa</taxon>
        <taxon>Nematoda</taxon>
        <taxon>Chromadorea</taxon>
        <taxon>Rhabditida</taxon>
        <taxon>Rhabditina</taxon>
        <taxon>Rhabditomorpha</taxon>
        <taxon>Rhabditoidea</taxon>
        <taxon>Rhabditidae</taxon>
        <taxon>Peloderinae</taxon>
        <taxon>Caenorhabditis</taxon>
    </lineage>
</organism>
<accession>A0A8S1HIH7</accession>
<gene>
    <name evidence="1" type="ORF">CAUJ_LOCUS11473</name>
</gene>
<proteinExistence type="predicted"/>